<protein>
    <recommendedName>
        <fullName evidence="3">CCHC-type domain-containing protein</fullName>
    </recommendedName>
</protein>
<keyword evidence="1" id="KW-0862">Zinc</keyword>
<keyword evidence="1" id="KW-0479">Metal-binding</keyword>
<evidence type="ECO:0000313" key="4">
    <source>
        <dbReference type="EMBL" id="CAD8577276.1"/>
    </source>
</evidence>
<reference evidence="4" key="1">
    <citation type="submission" date="2021-01" db="EMBL/GenBank/DDBJ databases">
        <authorList>
            <person name="Corre E."/>
            <person name="Pelletier E."/>
            <person name="Niang G."/>
            <person name="Scheremetjew M."/>
            <person name="Finn R."/>
            <person name="Kale V."/>
            <person name="Holt S."/>
            <person name="Cochrane G."/>
            <person name="Meng A."/>
            <person name="Brown T."/>
            <person name="Cohen L."/>
        </authorList>
    </citation>
    <scope>NUCLEOTIDE SEQUENCE</scope>
    <source>
        <strain evidence="4">Clade-D-RCC2572</strain>
    </source>
</reference>
<feature type="region of interest" description="Disordered" evidence="2">
    <location>
        <begin position="317"/>
        <end position="366"/>
    </location>
</feature>
<accession>A0A7S0KCY6</accession>
<proteinExistence type="predicted"/>
<dbReference type="PROSITE" id="PS50158">
    <property type="entry name" value="ZF_CCHC"/>
    <property type="match status" value="1"/>
</dbReference>
<dbReference type="InterPro" id="IPR036875">
    <property type="entry name" value="Znf_CCHC_sf"/>
</dbReference>
<sequence>MSRPYTFLVTPFMEKGGALSPLGRISQQSESARRLFDSLESGQVFKNAGIRYSRQGPVQGAAEDMVRRALTRANEEDDWRSELEALRTAKLVVKSSSNLGADDEDASSEGEGNDGAAVAADATAAEETIDDTTLLNRVLTSIAKEEIALLMKAAGTDGLVVALKRELDNRHHPLRQLVDAYTSVRVPKTRASVCRQHLVSGAEARSPTDDSPRNLLGILSEFDRYLSNSDEIADALNVPRLTEAEQWSVFYSVVGGSRLKTLIDSWERSRSASGLDTSVHLSLILRWLKEQVQMEELDSLHRNDPPRRAPLVAALARGGDVRGRRSNGGGRNGGNAGGRGAGRGASKVGDTTPSFRSWASKPENKDKCAKCERRGHMMRECRNPLAVDKLSHDNPIRNSAGALGDAAIGDKRVGTGLGAFPAGPLVAYQVGVQGGVGIKYILDTGAAGVSYLAGLDGIDTRTIVKLRSPIAIGGVGGSKPATHGGTVYARVPCRNGSGATNEVVRFDVLVVPGLKTMGIGLVSPTSFVHDGGFHAIRNANSPKFGAAAEITPPRAVSLQLGAVGALKDESRRVEISCEFDVGLHLLPRLNFLNQNEIERLVPEPARALTGIRDLDGLKDLWPESPPTVA</sequence>
<dbReference type="InterPro" id="IPR001878">
    <property type="entry name" value="Znf_CCHC"/>
</dbReference>
<gene>
    <name evidence="4" type="ORF">OMED0929_LOCUS1121</name>
</gene>
<evidence type="ECO:0000259" key="3">
    <source>
        <dbReference type="PROSITE" id="PS50158"/>
    </source>
</evidence>
<feature type="domain" description="CCHC-type" evidence="3">
    <location>
        <begin position="367"/>
        <end position="383"/>
    </location>
</feature>
<evidence type="ECO:0000256" key="2">
    <source>
        <dbReference type="SAM" id="MobiDB-lite"/>
    </source>
</evidence>
<dbReference type="AlphaFoldDB" id="A0A7S0KCY6"/>
<evidence type="ECO:0000256" key="1">
    <source>
        <dbReference type="PROSITE-ProRule" id="PRU00047"/>
    </source>
</evidence>
<organism evidence="4">
    <name type="scientific">Ostreococcus mediterraneus</name>
    <dbReference type="NCBI Taxonomy" id="1486918"/>
    <lineage>
        <taxon>Eukaryota</taxon>
        <taxon>Viridiplantae</taxon>
        <taxon>Chlorophyta</taxon>
        <taxon>Mamiellophyceae</taxon>
        <taxon>Mamiellales</taxon>
        <taxon>Bathycoccaceae</taxon>
        <taxon>Ostreococcus</taxon>
    </lineage>
</organism>
<dbReference type="EMBL" id="HBEW01001275">
    <property type="protein sequence ID" value="CAD8577276.1"/>
    <property type="molecule type" value="Transcribed_RNA"/>
</dbReference>
<feature type="region of interest" description="Disordered" evidence="2">
    <location>
        <begin position="98"/>
        <end position="122"/>
    </location>
</feature>
<dbReference type="GO" id="GO:0003676">
    <property type="term" value="F:nucleic acid binding"/>
    <property type="evidence" value="ECO:0007669"/>
    <property type="project" value="InterPro"/>
</dbReference>
<dbReference type="SUPFAM" id="SSF57756">
    <property type="entry name" value="Retrovirus zinc finger-like domains"/>
    <property type="match status" value="1"/>
</dbReference>
<dbReference type="GO" id="GO:0008270">
    <property type="term" value="F:zinc ion binding"/>
    <property type="evidence" value="ECO:0007669"/>
    <property type="project" value="UniProtKB-KW"/>
</dbReference>
<name>A0A7S0KCY6_9CHLO</name>
<feature type="compositionally biased region" description="Gly residues" evidence="2">
    <location>
        <begin position="326"/>
        <end position="343"/>
    </location>
</feature>
<feature type="compositionally biased region" description="Acidic residues" evidence="2">
    <location>
        <begin position="101"/>
        <end position="112"/>
    </location>
</feature>
<keyword evidence="1" id="KW-0863">Zinc-finger</keyword>